<dbReference type="PROSITE" id="PS50893">
    <property type="entry name" value="ABC_TRANSPORTER_2"/>
    <property type="match status" value="2"/>
</dbReference>
<dbReference type="RefSeq" id="WP_127728802.1">
    <property type="nucleotide sequence ID" value="NZ_SACP01000009.1"/>
</dbReference>
<evidence type="ECO:0000256" key="1">
    <source>
        <dbReference type="ARBA" id="ARBA00004417"/>
    </source>
</evidence>
<feature type="domain" description="ABC transporter" evidence="6">
    <location>
        <begin position="286"/>
        <end position="534"/>
    </location>
</feature>
<evidence type="ECO:0000313" key="8">
    <source>
        <dbReference type="Proteomes" id="UP000286997"/>
    </source>
</evidence>
<dbReference type="FunFam" id="3.40.50.300:FF:000016">
    <property type="entry name" value="Oligopeptide ABC transporter ATP-binding component"/>
    <property type="match status" value="1"/>
</dbReference>
<dbReference type="EMBL" id="SACP01000009">
    <property type="protein sequence ID" value="RVU18371.1"/>
    <property type="molecule type" value="Genomic_DNA"/>
</dbReference>
<dbReference type="Gene3D" id="3.40.50.300">
    <property type="entry name" value="P-loop containing nucleotide triphosphate hydrolases"/>
    <property type="match status" value="2"/>
</dbReference>
<dbReference type="GO" id="GO:0005524">
    <property type="term" value="F:ATP binding"/>
    <property type="evidence" value="ECO:0007669"/>
    <property type="project" value="UniProtKB-KW"/>
</dbReference>
<evidence type="ECO:0000256" key="2">
    <source>
        <dbReference type="ARBA" id="ARBA00005417"/>
    </source>
</evidence>
<dbReference type="SUPFAM" id="SSF52540">
    <property type="entry name" value="P-loop containing nucleoside triphosphate hydrolases"/>
    <property type="match status" value="2"/>
</dbReference>
<dbReference type="PROSITE" id="PS00211">
    <property type="entry name" value="ABC_TRANSPORTER_1"/>
    <property type="match status" value="2"/>
</dbReference>
<dbReference type="Pfam" id="PF08352">
    <property type="entry name" value="oligo_HPY"/>
    <property type="match status" value="2"/>
</dbReference>
<organism evidence="7 8">
    <name type="scientific">Methylobacterium oryzihabitans</name>
    <dbReference type="NCBI Taxonomy" id="2499852"/>
    <lineage>
        <taxon>Bacteria</taxon>
        <taxon>Pseudomonadati</taxon>
        <taxon>Pseudomonadota</taxon>
        <taxon>Alphaproteobacteria</taxon>
        <taxon>Hyphomicrobiales</taxon>
        <taxon>Methylobacteriaceae</taxon>
        <taxon>Methylobacterium</taxon>
    </lineage>
</organism>
<dbReference type="InterPro" id="IPR017871">
    <property type="entry name" value="ABC_transporter-like_CS"/>
</dbReference>
<evidence type="ECO:0000256" key="4">
    <source>
        <dbReference type="ARBA" id="ARBA00022741"/>
    </source>
</evidence>
<dbReference type="CDD" id="cd03257">
    <property type="entry name" value="ABC_NikE_OppD_transporters"/>
    <property type="match status" value="2"/>
</dbReference>
<dbReference type="NCBIfam" id="NF007739">
    <property type="entry name" value="PRK10419.1"/>
    <property type="match status" value="2"/>
</dbReference>
<proteinExistence type="inferred from homology"/>
<dbReference type="Pfam" id="PF00005">
    <property type="entry name" value="ABC_tran"/>
    <property type="match status" value="2"/>
</dbReference>
<comment type="subcellular location">
    <subcellularLocation>
        <location evidence="1">Cell inner membrane</location>
        <topology evidence="1">Peripheral membrane protein</topology>
    </subcellularLocation>
</comment>
<dbReference type="PANTHER" id="PTHR43776:SF7">
    <property type="entry name" value="D,D-DIPEPTIDE TRANSPORT ATP-BINDING PROTEIN DDPF-RELATED"/>
    <property type="match status" value="1"/>
</dbReference>
<comment type="caution">
    <text evidence="7">The sequence shown here is derived from an EMBL/GenBank/DDBJ whole genome shotgun (WGS) entry which is preliminary data.</text>
</comment>
<reference evidence="7 8" key="1">
    <citation type="submission" date="2019-01" db="EMBL/GenBank/DDBJ databases">
        <authorList>
            <person name="Chen W.-M."/>
        </authorList>
    </citation>
    <scope>NUCLEOTIDE SEQUENCE [LARGE SCALE GENOMIC DNA]</scope>
    <source>
        <strain evidence="7 8">TER-1</strain>
    </source>
</reference>
<sequence>MTDAKAPVSTAPVLAVDGLTIALPRGGDRAYAVEDVSFAIQRNEVVCLVGESGSGKSMIAHAILSLLPSGVRVAGGAVAVNGRDTARLSGPDLRAFRGGEAGMIFQEPLSSLNPLKRVGAQIAETIRTHQGGLPRDEMRARVEGLLAQVGLPTPGLLARSYPFELSGGQRQRVMIAIAMANRPALLVADEPTTALDVTTQAQILRLIDDLRRERGMGVLLITHDFGVVADVADRVVVLRGGRVVETGSAEAVLRRPRDPYTQALIDAVPRARLRPPAPRPEGAPVLSVEDLRKTFTVRRGLFQPPRRVVAADGLSLALHQGETLAVVGESGSGKSTLGRMIMRLTEPDGGAIRLGGEDLRSLQGEALRRARRGLQIVFQDPFASLDPRQKVGDAVARGPMAYGTPRREAMAAARTLLERVGLTAAAAERYPHEFSGGQRQRICIARALVLQPQVLIADEAVSALDVSVQAQVLALLAELRREMRLAMIFITHDLRIAAEIADRVIVLQKGRIVEEGATRDVFSAPREAYTRALLDAIPGRRFFEHPGFTREPVAPEVA</sequence>
<dbReference type="SMART" id="SM00382">
    <property type="entry name" value="AAA"/>
    <property type="match status" value="2"/>
</dbReference>
<dbReference type="GO" id="GO:0015833">
    <property type="term" value="P:peptide transport"/>
    <property type="evidence" value="ECO:0007669"/>
    <property type="project" value="InterPro"/>
</dbReference>
<dbReference type="AlphaFoldDB" id="A0A437P7Z4"/>
<comment type="similarity">
    <text evidence="2">Belongs to the ABC transporter superfamily.</text>
</comment>
<dbReference type="InterPro" id="IPR013563">
    <property type="entry name" value="Oligopep_ABC_C"/>
</dbReference>
<dbReference type="GO" id="GO:0055085">
    <property type="term" value="P:transmembrane transport"/>
    <property type="evidence" value="ECO:0007669"/>
    <property type="project" value="UniProtKB-ARBA"/>
</dbReference>
<dbReference type="InterPro" id="IPR003439">
    <property type="entry name" value="ABC_transporter-like_ATP-bd"/>
</dbReference>
<dbReference type="InterPro" id="IPR050319">
    <property type="entry name" value="ABC_transp_ATP-bind"/>
</dbReference>
<dbReference type="OrthoDB" id="9802264at2"/>
<dbReference type="NCBIfam" id="NF008453">
    <property type="entry name" value="PRK11308.1"/>
    <property type="match status" value="2"/>
</dbReference>
<dbReference type="InterPro" id="IPR027417">
    <property type="entry name" value="P-loop_NTPase"/>
</dbReference>
<dbReference type="PANTHER" id="PTHR43776">
    <property type="entry name" value="TRANSPORT ATP-BINDING PROTEIN"/>
    <property type="match status" value="1"/>
</dbReference>
<evidence type="ECO:0000256" key="5">
    <source>
        <dbReference type="ARBA" id="ARBA00022840"/>
    </source>
</evidence>
<accession>A0A437P7Z4</accession>
<dbReference type="Proteomes" id="UP000286997">
    <property type="component" value="Unassembled WGS sequence"/>
</dbReference>
<dbReference type="GO" id="GO:0005886">
    <property type="term" value="C:plasma membrane"/>
    <property type="evidence" value="ECO:0007669"/>
    <property type="project" value="UniProtKB-SubCell"/>
</dbReference>
<gene>
    <name evidence="7" type="ORF">EOE48_10765</name>
</gene>
<evidence type="ECO:0000256" key="3">
    <source>
        <dbReference type="ARBA" id="ARBA00022448"/>
    </source>
</evidence>
<protein>
    <submittedName>
        <fullName evidence="7">ABC transporter ATP-binding protein</fullName>
    </submittedName>
</protein>
<feature type="domain" description="ABC transporter" evidence="6">
    <location>
        <begin position="14"/>
        <end position="265"/>
    </location>
</feature>
<keyword evidence="4" id="KW-0547">Nucleotide-binding</keyword>
<keyword evidence="8" id="KW-1185">Reference proteome</keyword>
<name>A0A437P7Z4_9HYPH</name>
<evidence type="ECO:0000259" key="6">
    <source>
        <dbReference type="PROSITE" id="PS50893"/>
    </source>
</evidence>
<keyword evidence="3" id="KW-0813">Transport</keyword>
<dbReference type="InterPro" id="IPR003593">
    <property type="entry name" value="AAA+_ATPase"/>
</dbReference>
<dbReference type="GO" id="GO:0016887">
    <property type="term" value="F:ATP hydrolysis activity"/>
    <property type="evidence" value="ECO:0007669"/>
    <property type="project" value="InterPro"/>
</dbReference>
<evidence type="ECO:0000313" key="7">
    <source>
        <dbReference type="EMBL" id="RVU18371.1"/>
    </source>
</evidence>
<keyword evidence="5 7" id="KW-0067">ATP-binding</keyword>